<evidence type="ECO:0000313" key="3">
    <source>
        <dbReference type="Proteomes" id="UP000655044"/>
    </source>
</evidence>
<gene>
    <name evidence="2" type="ORF">Pro02_56580</name>
</gene>
<keyword evidence="3" id="KW-1185">Reference proteome</keyword>
<feature type="transmembrane region" description="Helical" evidence="1">
    <location>
        <begin position="339"/>
        <end position="361"/>
    </location>
</feature>
<sequence>MTFWAAMFSGALFLLGLGPFVPWLLGFLPRHAARLPLPFRLASRDLADDRSRTAPAIALTMIATALAVTITITEVAETAQQRAQYHPQGRPGALIVEVFTDDGAAAARTAVRHELPGVPIAQSYRPREHGHFSLGIGNVGPSETESVDPSYLIGDRALLHYLTADASTPYDENTAVVVTTADAEVDRVRIHYDAPGGGLPPAGGDTALSGKTVPAITVRPGDPRVNKIFVPAKVVRDLGFQLAPEKMIIDPSVHRVSAAEQERLDRRLGDSATTYVERGFQPSDRWLGLVGTLIAFASCGALAATAPAAVGARSRRVLRRVGGGSTATMRLFAACRTGLGTACGTVTGAVAGSVAGRMLAWPMTASADWEPIERAPFDTPWWTIIALSAGLPVLTAAIAALLPPAAPREHA</sequence>
<dbReference type="EMBL" id="BOOI01000057">
    <property type="protein sequence ID" value="GIH87250.1"/>
    <property type="molecule type" value="Genomic_DNA"/>
</dbReference>
<dbReference type="Proteomes" id="UP000655044">
    <property type="component" value="Unassembled WGS sequence"/>
</dbReference>
<dbReference type="AlphaFoldDB" id="A0A8J3S6Z5"/>
<feature type="transmembrane region" description="Helical" evidence="1">
    <location>
        <begin position="381"/>
        <end position="402"/>
    </location>
</feature>
<proteinExistence type="predicted"/>
<organism evidence="2 3">
    <name type="scientific">Planobispora rosea</name>
    <dbReference type="NCBI Taxonomy" id="35762"/>
    <lineage>
        <taxon>Bacteria</taxon>
        <taxon>Bacillati</taxon>
        <taxon>Actinomycetota</taxon>
        <taxon>Actinomycetes</taxon>
        <taxon>Streptosporangiales</taxon>
        <taxon>Streptosporangiaceae</taxon>
        <taxon>Planobispora</taxon>
    </lineage>
</organism>
<keyword evidence="1" id="KW-0812">Transmembrane</keyword>
<name>A0A8J3S6Z5_PLARO</name>
<protein>
    <recommendedName>
        <fullName evidence="4">ABC3 transporter permease protein domain-containing protein</fullName>
    </recommendedName>
</protein>
<evidence type="ECO:0008006" key="4">
    <source>
        <dbReference type="Google" id="ProtNLM"/>
    </source>
</evidence>
<keyword evidence="1" id="KW-1133">Transmembrane helix</keyword>
<reference evidence="2" key="1">
    <citation type="submission" date="2021-01" db="EMBL/GenBank/DDBJ databases">
        <title>Whole genome shotgun sequence of Planobispora rosea NBRC 15558.</title>
        <authorList>
            <person name="Komaki H."/>
            <person name="Tamura T."/>
        </authorList>
    </citation>
    <scope>NUCLEOTIDE SEQUENCE</scope>
    <source>
        <strain evidence="2">NBRC 15558</strain>
    </source>
</reference>
<keyword evidence="1" id="KW-0472">Membrane</keyword>
<evidence type="ECO:0000256" key="1">
    <source>
        <dbReference type="SAM" id="Phobius"/>
    </source>
</evidence>
<evidence type="ECO:0000313" key="2">
    <source>
        <dbReference type="EMBL" id="GIH87250.1"/>
    </source>
</evidence>
<comment type="caution">
    <text evidence="2">The sequence shown here is derived from an EMBL/GenBank/DDBJ whole genome shotgun (WGS) entry which is preliminary data.</text>
</comment>
<accession>A0A8J3S6Z5</accession>
<feature type="transmembrane region" description="Helical" evidence="1">
    <location>
        <begin position="286"/>
        <end position="310"/>
    </location>
</feature>